<feature type="compositionally biased region" description="Basic and acidic residues" evidence="1">
    <location>
        <begin position="115"/>
        <end position="125"/>
    </location>
</feature>
<feature type="compositionally biased region" description="Acidic residues" evidence="1">
    <location>
        <begin position="15"/>
        <end position="26"/>
    </location>
</feature>
<name>A0A915CUD2_9BILA</name>
<dbReference type="AlphaFoldDB" id="A0A915CUD2"/>
<feature type="compositionally biased region" description="Polar residues" evidence="1">
    <location>
        <begin position="31"/>
        <end position="63"/>
    </location>
</feature>
<accession>A0A915CUD2</accession>
<evidence type="ECO:0000313" key="3">
    <source>
        <dbReference type="WBParaSite" id="jg1224"/>
    </source>
</evidence>
<sequence>MISPSAPLDQFSFVDSEEEEEDQEQIEQDRQASNMNSNILISHEQTLPRKSTTDSGVSDCSGQSFTTSPLRALGFEDQEHAHNSVMMYSQTSQQVRVAHLKSESLEEEEDEEEEQPRAHIKSELGHPPHHFLTEKMMRQTPASGADLTRWLPQPKVALHLDPRRYLQLQMEAPLA</sequence>
<dbReference type="Proteomes" id="UP000887574">
    <property type="component" value="Unplaced"/>
</dbReference>
<feature type="compositionally biased region" description="Acidic residues" evidence="1">
    <location>
        <begin position="105"/>
        <end position="114"/>
    </location>
</feature>
<feature type="region of interest" description="Disordered" evidence="1">
    <location>
        <begin position="1"/>
        <end position="63"/>
    </location>
</feature>
<evidence type="ECO:0000256" key="1">
    <source>
        <dbReference type="SAM" id="MobiDB-lite"/>
    </source>
</evidence>
<proteinExistence type="predicted"/>
<evidence type="ECO:0000313" key="2">
    <source>
        <dbReference type="Proteomes" id="UP000887574"/>
    </source>
</evidence>
<feature type="region of interest" description="Disordered" evidence="1">
    <location>
        <begin position="96"/>
        <end position="125"/>
    </location>
</feature>
<dbReference type="WBParaSite" id="jg1224">
    <property type="protein sequence ID" value="jg1224"/>
    <property type="gene ID" value="jg1224"/>
</dbReference>
<organism evidence="2 3">
    <name type="scientific">Ditylenchus dipsaci</name>
    <dbReference type="NCBI Taxonomy" id="166011"/>
    <lineage>
        <taxon>Eukaryota</taxon>
        <taxon>Metazoa</taxon>
        <taxon>Ecdysozoa</taxon>
        <taxon>Nematoda</taxon>
        <taxon>Chromadorea</taxon>
        <taxon>Rhabditida</taxon>
        <taxon>Tylenchina</taxon>
        <taxon>Tylenchomorpha</taxon>
        <taxon>Sphaerularioidea</taxon>
        <taxon>Anguinidae</taxon>
        <taxon>Anguininae</taxon>
        <taxon>Ditylenchus</taxon>
    </lineage>
</organism>
<keyword evidence="2" id="KW-1185">Reference proteome</keyword>
<protein>
    <submittedName>
        <fullName evidence="3">Uncharacterized protein</fullName>
    </submittedName>
</protein>
<reference evidence="3" key="1">
    <citation type="submission" date="2022-11" db="UniProtKB">
        <authorList>
            <consortium name="WormBaseParasite"/>
        </authorList>
    </citation>
    <scope>IDENTIFICATION</scope>
</reference>